<comment type="similarity">
    <text evidence="2">Belongs to the major facilitator superfamily. Proton-dependent oligopeptide transporter (POT/PTR) (TC 2.A.17) family.</text>
</comment>
<evidence type="ECO:0000256" key="7">
    <source>
        <dbReference type="SAM" id="Phobius"/>
    </source>
</evidence>
<protein>
    <recommendedName>
        <fullName evidence="10">Protein NRT1/ PTR FAMILY 1.2-like</fullName>
    </recommendedName>
</protein>
<evidence type="ECO:0000313" key="9">
    <source>
        <dbReference type="Proteomes" id="UP000250235"/>
    </source>
</evidence>
<feature type="transmembrane region" description="Helical" evidence="7">
    <location>
        <begin position="476"/>
        <end position="499"/>
    </location>
</feature>
<proteinExistence type="inferred from homology"/>
<evidence type="ECO:0000256" key="1">
    <source>
        <dbReference type="ARBA" id="ARBA00004141"/>
    </source>
</evidence>
<comment type="similarity">
    <text evidence="6">Belongs to the major facilitator superfamily. Phosphate:H(+) symporter (TC 2.A.1.9) family.</text>
</comment>
<sequence>MIEEGEEKPLLEFKSRTDVDDDNKGGFSTLPFIIGADGLEKMATFGLSPNMTVYLMGKYHMGMATASNVLFLWSSATNFMPIVWAVVSDSFLGQFYTIGFGQIICFLGIILLWLTTVIPNAKPPPCDKSSIHCYSATIPQFVFLCSSLGLISIGAGGIRSSCLAFGANQLRKGNFNQTRSLKESYFGWYYVSYAFSVLIGLTCIVYIQDNLGWSVGFAVPALLILLAMVLFFSASFWYIKPDSKTSLITDFVKVVVASCRNRHFKISDRTDVEYHHKNGLSNIHPSQKLRFLNKACVVKDPQCNTTTIGITTTSRNLCTVDQVEDLKSLLRLIPIWSSGMIMYVNICQATFPVLQAGSMNRKISSFEVPAASFSTLTVLSAIIYIIIYDRVFLPLASRVRGRPVRISAKTRMGFGIFLSFIAMLVTAAVESIRRTVDAANMSALWLVPQYCLNGFAEALNAIGQNELYFSELPRSMWSIAATMNGIGVASANLVASFVLNVVDRISKEGGNTSWISSDIDKGHYDYYYLVLAGLSMANMVYFLICSSAYGPLKGERDLAEEVEEF</sequence>
<evidence type="ECO:0000313" key="8">
    <source>
        <dbReference type="EMBL" id="KZV51141.1"/>
    </source>
</evidence>
<feature type="transmembrane region" description="Helical" evidence="7">
    <location>
        <begin position="187"/>
        <end position="207"/>
    </location>
</feature>
<reference evidence="8 9" key="1">
    <citation type="journal article" date="2015" name="Proc. Natl. Acad. Sci. U.S.A.">
        <title>The resurrection genome of Boea hygrometrica: A blueprint for survival of dehydration.</title>
        <authorList>
            <person name="Xiao L."/>
            <person name="Yang G."/>
            <person name="Zhang L."/>
            <person name="Yang X."/>
            <person name="Zhao S."/>
            <person name="Ji Z."/>
            <person name="Zhou Q."/>
            <person name="Hu M."/>
            <person name="Wang Y."/>
            <person name="Chen M."/>
            <person name="Xu Y."/>
            <person name="Jin H."/>
            <person name="Xiao X."/>
            <person name="Hu G."/>
            <person name="Bao F."/>
            <person name="Hu Y."/>
            <person name="Wan P."/>
            <person name="Li L."/>
            <person name="Deng X."/>
            <person name="Kuang T."/>
            <person name="Xiang C."/>
            <person name="Zhu J.K."/>
            <person name="Oliver M.J."/>
            <person name="He Y."/>
        </authorList>
    </citation>
    <scope>NUCLEOTIDE SEQUENCE [LARGE SCALE GENOMIC DNA]</scope>
    <source>
        <strain evidence="9">cv. XS01</strain>
    </source>
</reference>
<feature type="transmembrane region" description="Helical" evidence="7">
    <location>
        <begin position="141"/>
        <end position="166"/>
    </location>
</feature>
<dbReference type="EMBL" id="KQ991968">
    <property type="protein sequence ID" value="KZV51141.1"/>
    <property type="molecule type" value="Genomic_DNA"/>
</dbReference>
<keyword evidence="9" id="KW-1185">Reference proteome</keyword>
<feature type="transmembrane region" description="Helical" evidence="7">
    <location>
        <begin position="213"/>
        <end position="239"/>
    </location>
</feature>
<feature type="transmembrane region" description="Helical" evidence="7">
    <location>
        <begin position="99"/>
        <end position="121"/>
    </location>
</feature>
<evidence type="ECO:0008006" key="10">
    <source>
        <dbReference type="Google" id="ProtNLM"/>
    </source>
</evidence>
<feature type="transmembrane region" description="Helical" evidence="7">
    <location>
        <begin position="371"/>
        <end position="391"/>
    </location>
</feature>
<organism evidence="8 9">
    <name type="scientific">Dorcoceras hygrometricum</name>
    <dbReference type="NCBI Taxonomy" id="472368"/>
    <lineage>
        <taxon>Eukaryota</taxon>
        <taxon>Viridiplantae</taxon>
        <taxon>Streptophyta</taxon>
        <taxon>Embryophyta</taxon>
        <taxon>Tracheophyta</taxon>
        <taxon>Spermatophyta</taxon>
        <taxon>Magnoliopsida</taxon>
        <taxon>eudicotyledons</taxon>
        <taxon>Gunneridae</taxon>
        <taxon>Pentapetalae</taxon>
        <taxon>asterids</taxon>
        <taxon>lamiids</taxon>
        <taxon>Lamiales</taxon>
        <taxon>Gesneriaceae</taxon>
        <taxon>Didymocarpoideae</taxon>
        <taxon>Trichosporeae</taxon>
        <taxon>Loxocarpinae</taxon>
        <taxon>Dorcoceras</taxon>
    </lineage>
</organism>
<feature type="transmembrane region" description="Helical" evidence="7">
    <location>
        <begin position="69"/>
        <end position="87"/>
    </location>
</feature>
<dbReference type="OrthoDB" id="8904098at2759"/>
<gene>
    <name evidence="8" type="ORF">F511_06205</name>
</gene>
<dbReference type="PANTHER" id="PTHR11654">
    <property type="entry name" value="OLIGOPEPTIDE TRANSPORTER-RELATED"/>
    <property type="match status" value="1"/>
</dbReference>
<dbReference type="InterPro" id="IPR000109">
    <property type="entry name" value="POT_fam"/>
</dbReference>
<accession>A0A2Z7CVN0</accession>
<name>A0A2Z7CVN0_9LAMI</name>
<feature type="transmembrane region" description="Helical" evidence="7">
    <location>
        <begin position="412"/>
        <end position="432"/>
    </location>
</feature>
<feature type="transmembrane region" description="Helical" evidence="7">
    <location>
        <begin position="526"/>
        <end position="549"/>
    </location>
</feature>
<evidence type="ECO:0000256" key="5">
    <source>
        <dbReference type="ARBA" id="ARBA00023136"/>
    </source>
</evidence>
<evidence type="ECO:0000256" key="6">
    <source>
        <dbReference type="ARBA" id="ARBA00044504"/>
    </source>
</evidence>
<keyword evidence="4 7" id="KW-1133">Transmembrane helix</keyword>
<dbReference type="Pfam" id="PF00854">
    <property type="entry name" value="PTR2"/>
    <property type="match status" value="1"/>
</dbReference>
<dbReference type="Proteomes" id="UP000250235">
    <property type="component" value="Unassembled WGS sequence"/>
</dbReference>
<comment type="subcellular location">
    <subcellularLocation>
        <location evidence="1">Membrane</location>
        <topology evidence="1">Multi-pass membrane protein</topology>
    </subcellularLocation>
</comment>
<dbReference type="GO" id="GO:0016020">
    <property type="term" value="C:membrane"/>
    <property type="evidence" value="ECO:0007669"/>
    <property type="project" value="UniProtKB-SubCell"/>
</dbReference>
<keyword evidence="5 7" id="KW-0472">Membrane</keyword>
<dbReference type="GO" id="GO:0022857">
    <property type="term" value="F:transmembrane transporter activity"/>
    <property type="evidence" value="ECO:0007669"/>
    <property type="project" value="InterPro"/>
</dbReference>
<dbReference type="SUPFAM" id="SSF103473">
    <property type="entry name" value="MFS general substrate transporter"/>
    <property type="match status" value="1"/>
</dbReference>
<evidence type="ECO:0000256" key="4">
    <source>
        <dbReference type="ARBA" id="ARBA00022989"/>
    </source>
</evidence>
<keyword evidence="3 7" id="KW-0812">Transmembrane</keyword>
<dbReference type="CDD" id="cd17416">
    <property type="entry name" value="MFS_NPF1_2"/>
    <property type="match status" value="1"/>
</dbReference>
<dbReference type="Gene3D" id="1.20.1250.20">
    <property type="entry name" value="MFS general substrate transporter like domains"/>
    <property type="match status" value="1"/>
</dbReference>
<evidence type="ECO:0000256" key="2">
    <source>
        <dbReference type="ARBA" id="ARBA00005982"/>
    </source>
</evidence>
<dbReference type="InterPro" id="IPR036259">
    <property type="entry name" value="MFS_trans_sf"/>
</dbReference>
<dbReference type="AlphaFoldDB" id="A0A2Z7CVN0"/>
<evidence type="ECO:0000256" key="3">
    <source>
        <dbReference type="ARBA" id="ARBA00022692"/>
    </source>
</evidence>
<feature type="transmembrane region" description="Helical" evidence="7">
    <location>
        <begin position="332"/>
        <end position="351"/>
    </location>
</feature>